<protein>
    <recommendedName>
        <fullName evidence="3">Blue (Type 1) copper domain protein</fullName>
    </recommendedName>
</protein>
<dbReference type="Gene3D" id="2.60.40.420">
    <property type="entry name" value="Cupredoxins - blue copper proteins"/>
    <property type="match status" value="1"/>
</dbReference>
<dbReference type="HOGENOM" id="CLU_1123946_0_0_0"/>
<dbReference type="SUPFAM" id="SSF49503">
    <property type="entry name" value="Cupredoxins"/>
    <property type="match status" value="1"/>
</dbReference>
<name>D1C386_SPHTD</name>
<gene>
    <name evidence="1" type="ordered locus">Sthe_1268</name>
</gene>
<organism evidence="1 2">
    <name type="scientific">Sphaerobacter thermophilus (strain ATCC 49802 / DSM 20745 / KCCM 41009 / NCIMB 13125 / S 6022)</name>
    <dbReference type="NCBI Taxonomy" id="479434"/>
    <lineage>
        <taxon>Bacteria</taxon>
        <taxon>Pseudomonadati</taxon>
        <taxon>Thermomicrobiota</taxon>
        <taxon>Thermomicrobia</taxon>
        <taxon>Sphaerobacterales</taxon>
        <taxon>Sphaerobacterineae</taxon>
        <taxon>Sphaerobacteraceae</taxon>
        <taxon>Sphaerobacter</taxon>
    </lineage>
</organism>
<evidence type="ECO:0008006" key="3">
    <source>
        <dbReference type="Google" id="ProtNLM"/>
    </source>
</evidence>
<dbReference type="EMBL" id="CP001823">
    <property type="protein sequence ID" value="ACZ38703.1"/>
    <property type="molecule type" value="Genomic_DNA"/>
</dbReference>
<dbReference type="eggNOG" id="COG4454">
    <property type="taxonomic scope" value="Bacteria"/>
</dbReference>
<evidence type="ECO:0000313" key="2">
    <source>
        <dbReference type="Proteomes" id="UP000002027"/>
    </source>
</evidence>
<reference evidence="1 2" key="2">
    <citation type="journal article" date="2010" name="Stand. Genomic Sci.">
        <title>Complete genome sequence of Desulfohalobium retbaense type strain (HR(100)).</title>
        <authorList>
            <person name="Spring S."/>
            <person name="Nolan M."/>
            <person name="Lapidus A."/>
            <person name="Glavina Del Rio T."/>
            <person name="Copeland A."/>
            <person name="Tice H."/>
            <person name="Cheng J.F."/>
            <person name="Lucas S."/>
            <person name="Land M."/>
            <person name="Chen F."/>
            <person name="Bruce D."/>
            <person name="Goodwin L."/>
            <person name="Pitluck S."/>
            <person name="Ivanova N."/>
            <person name="Mavromatis K."/>
            <person name="Mikhailova N."/>
            <person name="Pati A."/>
            <person name="Chen A."/>
            <person name="Palaniappan K."/>
            <person name="Hauser L."/>
            <person name="Chang Y.J."/>
            <person name="Jeffries C.D."/>
            <person name="Munk C."/>
            <person name="Kiss H."/>
            <person name="Chain P."/>
            <person name="Han C."/>
            <person name="Brettin T."/>
            <person name="Detter J.C."/>
            <person name="Schuler E."/>
            <person name="Goker M."/>
            <person name="Rohde M."/>
            <person name="Bristow J."/>
            <person name="Eisen J.A."/>
            <person name="Markowitz V."/>
            <person name="Hugenholtz P."/>
            <person name="Kyrpides N.C."/>
            <person name="Klenk H.P."/>
        </authorList>
    </citation>
    <scope>NUCLEOTIDE SEQUENCE [LARGE SCALE GENOMIC DNA]</scope>
    <source>
        <strain evidence="2">ATCC 49802 / DSM 20745 / S 6022</strain>
    </source>
</reference>
<accession>D1C386</accession>
<keyword evidence="2" id="KW-1185">Reference proteome</keyword>
<sequence length="247" mass="25728">MEVIEVGAGEFTFSAPQTVQAGRVTLRLTNYGQEPHHAQLIRLNDGVSYDQFATALMEKGEAAVPALATLVGGVGAVSENGSADVTADLTPGTYVLACFVPSADGQPHFAKGMMKPLVVTGQAMLASPPESSDTFTMADFTFEMPDSLPAGPATYRVVNAGEQPHELNLLKLEPGKTLADVQAWEAAPSGPPPHQAMGGINGISPGGEGYMELNLPPGDYIAVCKIPDPASGEAHSHLGMIKGFTVR</sequence>
<dbReference type="Proteomes" id="UP000002027">
    <property type="component" value="Chromosome 1"/>
</dbReference>
<dbReference type="AlphaFoldDB" id="D1C386"/>
<dbReference type="OrthoDB" id="162678at2"/>
<reference evidence="2" key="1">
    <citation type="submission" date="2009-11" db="EMBL/GenBank/DDBJ databases">
        <title>The complete chromosome 1 of Sphaerobacter thermophilus DSM 20745.</title>
        <authorList>
            <person name="Lucas S."/>
            <person name="Copeland A."/>
            <person name="Lapidus A."/>
            <person name="Glavina del Rio T."/>
            <person name="Dalin E."/>
            <person name="Tice H."/>
            <person name="Bruce D."/>
            <person name="Goodwin L."/>
            <person name="Pitluck S."/>
            <person name="Kyrpides N."/>
            <person name="Mavromatis K."/>
            <person name="Ivanova N."/>
            <person name="Mikhailova N."/>
            <person name="LaButti K.M."/>
            <person name="Clum A."/>
            <person name="Sun H.I."/>
            <person name="Brettin T."/>
            <person name="Detter J.C."/>
            <person name="Han C."/>
            <person name="Larimer F."/>
            <person name="Land M."/>
            <person name="Hauser L."/>
            <person name="Markowitz V."/>
            <person name="Cheng J.F."/>
            <person name="Hugenholtz P."/>
            <person name="Woyke T."/>
            <person name="Wu D."/>
            <person name="Steenblock K."/>
            <person name="Schneider S."/>
            <person name="Pukall R."/>
            <person name="Goeker M."/>
            <person name="Klenk H.P."/>
            <person name="Eisen J.A."/>
        </authorList>
    </citation>
    <scope>NUCLEOTIDE SEQUENCE [LARGE SCALE GENOMIC DNA]</scope>
    <source>
        <strain evidence="2">ATCC 49802 / DSM 20745 / S 6022</strain>
    </source>
</reference>
<dbReference type="InParanoid" id="D1C386"/>
<proteinExistence type="predicted"/>
<dbReference type="RefSeq" id="WP_012871750.1">
    <property type="nucleotide sequence ID" value="NC_013523.1"/>
</dbReference>
<evidence type="ECO:0000313" key="1">
    <source>
        <dbReference type="EMBL" id="ACZ38703.1"/>
    </source>
</evidence>
<dbReference type="InterPro" id="IPR008972">
    <property type="entry name" value="Cupredoxin"/>
</dbReference>
<dbReference type="KEGG" id="sti:Sthe_1268"/>